<dbReference type="EMBL" id="CP034928">
    <property type="protein sequence ID" value="QAA76229.1"/>
    <property type="molecule type" value="Genomic_DNA"/>
</dbReference>
<keyword evidence="3" id="KW-0067">ATP-binding</keyword>
<dbReference type="Gene3D" id="3.40.50.300">
    <property type="entry name" value="P-loop containing nucleotide triphosphate hydrolases"/>
    <property type="match status" value="1"/>
</dbReference>
<accession>A0A410FSR0</accession>
<evidence type="ECO:0000313" key="6">
    <source>
        <dbReference type="Proteomes" id="UP000287233"/>
    </source>
</evidence>
<dbReference type="PANTHER" id="PTHR42788">
    <property type="entry name" value="TAURINE IMPORT ATP-BINDING PROTEIN-RELATED"/>
    <property type="match status" value="1"/>
</dbReference>
<evidence type="ECO:0000256" key="3">
    <source>
        <dbReference type="ARBA" id="ARBA00022840"/>
    </source>
</evidence>
<dbReference type="GO" id="GO:0016887">
    <property type="term" value="F:ATP hydrolysis activity"/>
    <property type="evidence" value="ECO:0007669"/>
    <property type="project" value="InterPro"/>
</dbReference>
<sequence>MGAPAVEFCEVSFAYRGQTGALSVLDRVSLAVSHGGWATLVGPSGCGKTTLLKIGARLLEPDSGTVRVQDGGDGPRIAYMPQADTLLPWRDALGNALLPAEATGRNRAQARAEAQAPFHEFGLAGFERSYPHELSGGMRQRLALMRTLLSRGEVLLLDEPFGALDALTRTALQDWLAAARIFRRKTVLLVTHDVEEAVLLSDQVHVLSPRPARVVATLPVALPHPRLRTDPRIAQARADILKNLASHA</sequence>
<evidence type="ECO:0000313" key="5">
    <source>
        <dbReference type="EMBL" id="QAA76229.1"/>
    </source>
</evidence>
<dbReference type="GO" id="GO:0005524">
    <property type="term" value="F:ATP binding"/>
    <property type="evidence" value="ECO:0007669"/>
    <property type="project" value="UniProtKB-KW"/>
</dbReference>
<feature type="domain" description="ABC transporter" evidence="4">
    <location>
        <begin position="6"/>
        <end position="234"/>
    </location>
</feature>
<protein>
    <recommendedName>
        <fullName evidence="4">ABC transporter domain-containing protein</fullName>
    </recommendedName>
</protein>
<dbReference type="AlphaFoldDB" id="A0A410FSR0"/>
<keyword evidence="2" id="KW-0547">Nucleotide-binding</keyword>
<dbReference type="Pfam" id="PF00005">
    <property type="entry name" value="ABC_tran"/>
    <property type="match status" value="1"/>
</dbReference>
<dbReference type="InterPro" id="IPR003593">
    <property type="entry name" value="AAA+_ATPase"/>
</dbReference>
<proteinExistence type="predicted"/>
<reference evidence="6" key="1">
    <citation type="submission" date="2018-12" db="EMBL/GenBank/DDBJ databases">
        <title>Complete genome sequence of an uncultured bacterium of the candidate phylum Bipolaricaulota.</title>
        <authorList>
            <person name="Kadnikov V.V."/>
            <person name="Mardanov A.V."/>
            <person name="Beletsky A.V."/>
            <person name="Frank Y.A."/>
            <person name="Karnachuk O.V."/>
            <person name="Ravin N.V."/>
        </authorList>
    </citation>
    <scope>NUCLEOTIDE SEQUENCE [LARGE SCALE GENOMIC DNA]</scope>
</reference>
<evidence type="ECO:0000256" key="1">
    <source>
        <dbReference type="ARBA" id="ARBA00022448"/>
    </source>
</evidence>
<dbReference type="KEGG" id="bih:BIP78_0463"/>
<gene>
    <name evidence="5" type="ORF">BIP78_0463</name>
</gene>
<name>A0A410FSR0_BIPS1</name>
<dbReference type="SUPFAM" id="SSF52540">
    <property type="entry name" value="P-loop containing nucleoside triphosphate hydrolases"/>
    <property type="match status" value="1"/>
</dbReference>
<dbReference type="InterPro" id="IPR027417">
    <property type="entry name" value="P-loop_NTPase"/>
</dbReference>
<dbReference type="Proteomes" id="UP000287233">
    <property type="component" value="Chromosome"/>
</dbReference>
<evidence type="ECO:0000259" key="4">
    <source>
        <dbReference type="PROSITE" id="PS50893"/>
    </source>
</evidence>
<dbReference type="PANTHER" id="PTHR42788:SF2">
    <property type="entry name" value="ABC TRANSPORTER ATP-BINDING PROTEIN"/>
    <property type="match status" value="1"/>
</dbReference>
<dbReference type="PROSITE" id="PS50893">
    <property type="entry name" value="ABC_TRANSPORTER_2"/>
    <property type="match status" value="1"/>
</dbReference>
<dbReference type="InterPro" id="IPR050166">
    <property type="entry name" value="ABC_transporter_ATP-bind"/>
</dbReference>
<dbReference type="InterPro" id="IPR003439">
    <property type="entry name" value="ABC_transporter-like_ATP-bd"/>
</dbReference>
<organism evidence="5 6">
    <name type="scientific">Bipolaricaulis sibiricus</name>
    <dbReference type="NCBI Taxonomy" id="2501609"/>
    <lineage>
        <taxon>Bacteria</taxon>
        <taxon>Candidatus Bipolaricaulota</taxon>
        <taxon>Candidatus Bipolaricaulia</taxon>
        <taxon>Candidatus Bipolaricaulales</taxon>
        <taxon>Candidatus Bipolaricaulaceae</taxon>
        <taxon>Candidatus Bipolaricaulis</taxon>
    </lineage>
</organism>
<dbReference type="SMART" id="SM00382">
    <property type="entry name" value="AAA"/>
    <property type="match status" value="1"/>
</dbReference>
<keyword evidence="1" id="KW-0813">Transport</keyword>
<evidence type="ECO:0000256" key="2">
    <source>
        <dbReference type="ARBA" id="ARBA00022741"/>
    </source>
</evidence>